<keyword evidence="4" id="KW-1185">Reference proteome</keyword>
<sequence length="302" mass="30161">MKSLSEFWTKVLGEDVVDGANGLALSFVEADGPKQGKNRVHLDLKGGPEQLERLLKLGAVRADIGQGEVPWVVLADPEGNEFCLQPPTRADGLGGDTPLGSGAVADAAVGSATAAGDGSTVASDDSSATASGAGSATAAGDGSAVAPDDSTATASGAGSATASGAGATVASADAPSGSADSGHDDWYERAVGIGVRWTAVCQDAADPRAQSRFWTAAAGNGWQVAAEGDWGLAMRHADDARSPMLVLGPPLAEKTGPSRVYLRVSANPGSHAAVETSRLVVEGARRAGGLLLDPESNEFGIS</sequence>
<dbReference type="RefSeq" id="WP_212521255.1">
    <property type="nucleotide sequence ID" value="NZ_JAGSOH010000115.1"/>
</dbReference>
<dbReference type="Gene3D" id="3.10.180.10">
    <property type="entry name" value="2,3-Dihydroxybiphenyl 1,2-Dioxygenase, domain 1"/>
    <property type="match status" value="2"/>
</dbReference>
<protein>
    <recommendedName>
        <fullName evidence="2">Glyoxalase-like domain-containing protein</fullName>
    </recommendedName>
</protein>
<evidence type="ECO:0000313" key="3">
    <source>
        <dbReference type="EMBL" id="MBR7830125.1"/>
    </source>
</evidence>
<evidence type="ECO:0000313" key="4">
    <source>
        <dbReference type="Proteomes" id="UP000676325"/>
    </source>
</evidence>
<dbReference type="InterPro" id="IPR029068">
    <property type="entry name" value="Glyas_Bleomycin-R_OHBP_Dase"/>
</dbReference>
<dbReference type="InterPro" id="IPR041581">
    <property type="entry name" value="Glyoxalase_6"/>
</dbReference>
<feature type="domain" description="Glyoxalase-like" evidence="2">
    <location>
        <begin position="200"/>
        <end position="300"/>
    </location>
</feature>
<comment type="caution">
    <text evidence="3">The sequence shown here is derived from an EMBL/GenBank/DDBJ whole genome shotgun (WGS) entry which is preliminary data.</text>
</comment>
<evidence type="ECO:0000259" key="2">
    <source>
        <dbReference type="Pfam" id="PF18029"/>
    </source>
</evidence>
<feature type="region of interest" description="Disordered" evidence="1">
    <location>
        <begin position="114"/>
        <end position="163"/>
    </location>
</feature>
<dbReference type="PANTHER" id="PTHR35908">
    <property type="entry name" value="HYPOTHETICAL FUSION PROTEIN"/>
    <property type="match status" value="1"/>
</dbReference>
<dbReference type="PANTHER" id="PTHR35908:SF1">
    <property type="entry name" value="CONSERVED PROTEIN"/>
    <property type="match status" value="1"/>
</dbReference>
<feature type="domain" description="Glyoxalase-like" evidence="2">
    <location>
        <begin position="3"/>
        <end position="84"/>
    </location>
</feature>
<evidence type="ECO:0000256" key="1">
    <source>
        <dbReference type="SAM" id="MobiDB-lite"/>
    </source>
</evidence>
<dbReference type="AlphaFoldDB" id="A0A941EGE2"/>
<gene>
    <name evidence="3" type="ORF">KDK95_27730</name>
</gene>
<dbReference type="Pfam" id="PF18029">
    <property type="entry name" value="Glyoxalase_6"/>
    <property type="match status" value="2"/>
</dbReference>
<organism evidence="3 4">
    <name type="scientific">Actinospica acidithermotolerans</name>
    <dbReference type="NCBI Taxonomy" id="2828514"/>
    <lineage>
        <taxon>Bacteria</taxon>
        <taxon>Bacillati</taxon>
        <taxon>Actinomycetota</taxon>
        <taxon>Actinomycetes</taxon>
        <taxon>Catenulisporales</taxon>
        <taxon>Actinospicaceae</taxon>
        <taxon>Actinospica</taxon>
    </lineage>
</organism>
<name>A0A941EGE2_9ACTN</name>
<accession>A0A941EGE2</accession>
<reference evidence="3" key="1">
    <citation type="submission" date="2021-04" db="EMBL/GenBank/DDBJ databases">
        <title>Genome based classification of Actinospica acidithermotolerans sp. nov., an actinobacterium isolated from an Indonesian hot spring.</title>
        <authorList>
            <person name="Kusuma A.B."/>
            <person name="Putra K.E."/>
            <person name="Nafisah S."/>
            <person name="Loh J."/>
            <person name="Nouioui I."/>
            <person name="Goodfellow M."/>
        </authorList>
    </citation>
    <scope>NUCLEOTIDE SEQUENCE</scope>
    <source>
        <strain evidence="3">MGRD01-02</strain>
    </source>
</reference>
<dbReference type="EMBL" id="JAGSOH010000115">
    <property type="protein sequence ID" value="MBR7830125.1"/>
    <property type="molecule type" value="Genomic_DNA"/>
</dbReference>
<dbReference type="Proteomes" id="UP000676325">
    <property type="component" value="Unassembled WGS sequence"/>
</dbReference>
<proteinExistence type="predicted"/>